<proteinExistence type="predicted"/>
<dbReference type="InterPro" id="IPR023534">
    <property type="entry name" value="Rof/RNase_P-like"/>
</dbReference>
<accession>A0A0K1PGG7</accession>
<dbReference type="RefSeq" id="WP_050726405.1">
    <property type="nucleotide sequence ID" value="NZ_CP012332.1"/>
</dbReference>
<evidence type="ECO:0000313" key="2">
    <source>
        <dbReference type="Proteomes" id="UP000055590"/>
    </source>
</evidence>
<dbReference type="Proteomes" id="UP000055590">
    <property type="component" value="Chromosome"/>
</dbReference>
<protein>
    <submittedName>
        <fullName evidence="1">Uncharacterized protein</fullName>
    </submittedName>
</protein>
<name>A0A0K1PGG7_9BACT</name>
<evidence type="ECO:0000313" key="1">
    <source>
        <dbReference type="EMBL" id="AKU92199.1"/>
    </source>
</evidence>
<dbReference type="OrthoDB" id="5521514at2"/>
<dbReference type="AlphaFoldDB" id="A0A0K1PGG7"/>
<dbReference type="EMBL" id="CP012332">
    <property type="protein sequence ID" value="AKU92199.1"/>
    <property type="molecule type" value="Genomic_DNA"/>
</dbReference>
<reference evidence="1 2" key="1">
    <citation type="submission" date="2015-08" db="EMBL/GenBank/DDBJ databases">
        <authorList>
            <person name="Babu N.S."/>
            <person name="Beckwith C.J."/>
            <person name="Beseler K.G."/>
            <person name="Brison A."/>
            <person name="Carone J.V."/>
            <person name="Caskin T.P."/>
            <person name="Diamond M."/>
            <person name="Durham M.E."/>
            <person name="Foxe J.M."/>
            <person name="Go M."/>
            <person name="Henderson B.A."/>
            <person name="Jones I.B."/>
            <person name="McGettigan J.A."/>
            <person name="Micheletti S.J."/>
            <person name="Nasrallah M.E."/>
            <person name="Ortiz D."/>
            <person name="Piller C.R."/>
            <person name="Privatt S.R."/>
            <person name="Schneider S.L."/>
            <person name="Sharp S."/>
            <person name="Smith T.C."/>
            <person name="Stanton J.D."/>
            <person name="Ullery H.E."/>
            <person name="Wilson R.J."/>
            <person name="Serrano M.G."/>
            <person name="Buck G."/>
            <person name="Lee V."/>
            <person name="Wang Y."/>
            <person name="Carvalho R."/>
            <person name="Voegtly L."/>
            <person name="Shi R."/>
            <person name="Duckworth R."/>
            <person name="Johnson A."/>
            <person name="Loviza R."/>
            <person name="Walstead R."/>
            <person name="Shah Z."/>
            <person name="Kiflezghi M."/>
            <person name="Wade K."/>
            <person name="Ball S.L."/>
            <person name="Bradley K.W."/>
            <person name="Asai D.J."/>
            <person name="Bowman C.A."/>
            <person name="Russell D.A."/>
            <person name="Pope W.H."/>
            <person name="Jacobs-Sera D."/>
            <person name="Hendrix R.W."/>
            <person name="Hatfull G.F."/>
        </authorList>
    </citation>
    <scope>NUCLEOTIDE SEQUENCE [LARGE SCALE GENOMIC DNA]</scope>
    <source>
        <strain evidence="1 2">DSM 27710</strain>
    </source>
</reference>
<organism evidence="1 2">
    <name type="scientific">Vulgatibacter incomptus</name>
    <dbReference type="NCBI Taxonomy" id="1391653"/>
    <lineage>
        <taxon>Bacteria</taxon>
        <taxon>Pseudomonadati</taxon>
        <taxon>Myxococcota</taxon>
        <taxon>Myxococcia</taxon>
        <taxon>Myxococcales</taxon>
        <taxon>Cystobacterineae</taxon>
        <taxon>Vulgatibacteraceae</taxon>
        <taxon>Vulgatibacter</taxon>
    </lineage>
</organism>
<sequence>MSRFERERLGRCDFLDVLEESVLMHVDVEVELAGGETFVDRLRDVRTESGVDYAVFLEHPRVEVASIAAVTRRSLPHTYPA</sequence>
<dbReference type="SUPFAM" id="SSF101744">
    <property type="entry name" value="Rof/RNase P subunit-like"/>
    <property type="match status" value="1"/>
</dbReference>
<gene>
    <name evidence="1" type="ORF">AKJ08_2586</name>
</gene>
<keyword evidence="2" id="KW-1185">Reference proteome</keyword>
<dbReference type="KEGG" id="vin:AKJ08_2586"/>